<organism evidence="6 7">
    <name type="scientific">Leucobacter albus</name>
    <dbReference type="NCBI Taxonomy" id="272210"/>
    <lineage>
        <taxon>Bacteria</taxon>
        <taxon>Bacillati</taxon>
        <taxon>Actinomycetota</taxon>
        <taxon>Actinomycetes</taxon>
        <taxon>Micrococcales</taxon>
        <taxon>Microbacteriaceae</taxon>
        <taxon>Leucobacter</taxon>
    </lineage>
</organism>
<dbReference type="RefSeq" id="WP_343957950.1">
    <property type="nucleotide sequence ID" value="NZ_BAAAKZ010000002.1"/>
</dbReference>
<dbReference type="Pfam" id="PF00440">
    <property type="entry name" value="TetR_N"/>
    <property type="match status" value="1"/>
</dbReference>
<dbReference type="Proteomes" id="UP001597181">
    <property type="component" value="Unassembled WGS sequence"/>
</dbReference>
<dbReference type="PROSITE" id="PS50977">
    <property type="entry name" value="HTH_TETR_2"/>
    <property type="match status" value="1"/>
</dbReference>
<dbReference type="EMBL" id="JBHTLY010000002">
    <property type="protein sequence ID" value="MFD1201583.1"/>
    <property type="molecule type" value="Genomic_DNA"/>
</dbReference>
<dbReference type="InterPro" id="IPR001647">
    <property type="entry name" value="HTH_TetR"/>
</dbReference>
<reference evidence="7" key="1">
    <citation type="journal article" date="2019" name="Int. J. Syst. Evol. Microbiol.">
        <title>The Global Catalogue of Microorganisms (GCM) 10K type strain sequencing project: providing services to taxonomists for standard genome sequencing and annotation.</title>
        <authorList>
            <consortium name="The Broad Institute Genomics Platform"/>
            <consortium name="The Broad Institute Genome Sequencing Center for Infectious Disease"/>
            <person name="Wu L."/>
            <person name="Ma J."/>
        </authorList>
    </citation>
    <scope>NUCLEOTIDE SEQUENCE [LARGE SCALE GENOMIC DNA]</scope>
    <source>
        <strain evidence="7">CCUG 50213</strain>
    </source>
</reference>
<sequence>MPKPTLRELSRQAVKQRVSDVAIDLFLERGYESTTVEDIAAAAGISERSFFRYFATKDAVFFARGAEYTAAFIERVLERPAGEAPWISLQTAVELTLTSFDNDVEFTKAREVREILAASPELMARQFAHVADSQRELGDALWDRWQADPARHTEDPEIRLVIRALVGSMLGVLTEVMLHAEDLPPAERMRLVRATLDAIRPARADLGGAP</sequence>
<dbReference type="InterPro" id="IPR009057">
    <property type="entry name" value="Homeodomain-like_sf"/>
</dbReference>
<accession>A0ABW3TM94</accession>
<comment type="caution">
    <text evidence="6">The sequence shown here is derived from an EMBL/GenBank/DDBJ whole genome shotgun (WGS) entry which is preliminary data.</text>
</comment>
<feature type="DNA-binding region" description="H-T-H motif" evidence="4">
    <location>
        <begin position="35"/>
        <end position="54"/>
    </location>
</feature>
<evidence type="ECO:0000256" key="2">
    <source>
        <dbReference type="ARBA" id="ARBA00023125"/>
    </source>
</evidence>
<evidence type="ECO:0000256" key="4">
    <source>
        <dbReference type="PROSITE-ProRule" id="PRU00335"/>
    </source>
</evidence>
<evidence type="ECO:0000256" key="1">
    <source>
        <dbReference type="ARBA" id="ARBA00023015"/>
    </source>
</evidence>
<proteinExistence type="predicted"/>
<evidence type="ECO:0000256" key="3">
    <source>
        <dbReference type="ARBA" id="ARBA00023163"/>
    </source>
</evidence>
<dbReference type="InterPro" id="IPR023772">
    <property type="entry name" value="DNA-bd_HTH_TetR-type_CS"/>
</dbReference>
<evidence type="ECO:0000259" key="5">
    <source>
        <dbReference type="PROSITE" id="PS50977"/>
    </source>
</evidence>
<dbReference type="PROSITE" id="PS01081">
    <property type="entry name" value="HTH_TETR_1"/>
    <property type="match status" value="1"/>
</dbReference>
<gene>
    <name evidence="6" type="ORF">ACFQ3U_06725</name>
</gene>
<keyword evidence="3" id="KW-0804">Transcription</keyword>
<dbReference type="SUPFAM" id="SSF46689">
    <property type="entry name" value="Homeodomain-like"/>
    <property type="match status" value="1"/>
</dbReference>
<keyword evidence="2 4" id="KW-0238">DNA-binding</keyword>
<evidence type="ECO:0000313" key="6">
    <source>
        <dbReference type="EMBL" id="MFD1201583.1"/>
    </source>
</evidence>
<evidence type="ECO:0000313" key="7">
    <source>
        <dbReference type="Proteomes" id="UP001597181"/>
    </source>
</evidence>
<dbReference type="Gene3D" id="1.10.357.10">
    <property type="entry name" value="Tetracycline Repressor, domain 2"/>
    <property type="match status" value="1"/>
</dbReference>
<dbReference type="PANTHER" id="PTHR30055">
    <property type="entry name" value="HTH-TYPE TRANSCRIPTIONAL REGULATOR RUTR"/>
    <property type="match status" value="1"/>
</dbReference>
<protein>
    <submittedName>
        <fullName evidence="6">TetR/AcrR family transcriptional regulator</fullName>
    </submittedName>
</protein>
<dbReference type="InterPro" id="IPR050109">
    <property type="entry name" value="HTH-type_TetR-like_transc_reg"/>
</dbReference>
<feature type="domain" description="HTH tetR-type" evidence="5">
    <location>
        <begin position="12"/>
        <end position="72"/>
    </location>
</feature>
<keyword evidence="7" id="KW-1185">Reference proteome</keyword>
<keyword evidence="1" id="KW-0805">Transcription regulation</keyword>
<name>A0ABW3TM94_9MICO</name>
<dbReference type="PRINTS" id="PR00455">
    <property type="entry name" value="HTHTETR"/>
</dbReference>
<dbReference type="PANTHER" id="PTHR30055:SF238">
    <property type="entry name" value="MYCOFACTOCIN BIOSYNTHESIS TRANSCRIPTIONAL REGULATOR MFTR-RELATED"/>
    <property type="match status" value="1"/>
</dbReference>